<dbReference type="InterPro" id="IPR012951">
    <property type="entry name" value="BBE"/>
</dbReference>
<evidence type="ECO:0000256" key="1">
    <source>
        <dbReference type="ARBA" id="ARBA00001974"/>
    </source>
</evidence>
<dbReference type="Proteomes" id="UP000176005">
    <property type="component" value="Unassembled WGS sequence"/>
</dbReference>
<accession>A0A1E7KX67</accession>
<dbReference type="GO" id="GO:0016491">
    <property type="term" value="F:oxidoreductase activity"/>
    <property type="evidence" value="ECO:0007669"/>
    <property type="project" value="UniProtKB-KW"/>
</dbReference>
<evidence type="ECO:0000256" key="3">
    <source>
        <dbReference type="ARBA" id="ARBA00022630"/>
    </source>
</evidence>
<keyword evidence="8" id="KW-1185">Reference proteome</keyword>
<dbReference type="PANTHER" id="PTHR42973:SF39">
    <property type="entry name" value="FAD-BINDING PCMH-TYPE DOMAIN-CONTAINING PROTEIN"/>
    <property type="match status" value="1"/>
</dbReference>
<dbReference type="PATRIC" id="fig|518642.10.peg.6190"/>
<evidence type="ECO:0000256" key="2">
    <source>
        <dbReference type="ARBA" id="ARBA00005466"/>
    </source>
</evidence>
<dbReference type="EMBL" id="LJGW01000419">
    <property type="protein sequence ID" value="OEV08504.1"/>
    <property type="molecule type" value="Genomic_DNA"/>
</dbReference>
<evidence type="ECO:0000256" key="4">
    <source>
        <dbReference type="ARBA" id="ARBA00022827"/>
    </source>
</evidence>
<dbReference type="Gene3D" id="3.40.462.20">
    <property type="match status" value="1"/>
</dbReference>
<dbReference type="PROSITE" id="PS51387">
    <property type="entry name" value="FAD_PCMH"/>
    <property type="match status" value="1"/>
</dbReference>
<comment type="similarity">
    <text evidence="2">Belongs to the oxygen-dependent FAD-linked oxidoreductase family.</text>
</comment>
<gene>
    <name evidence="7" type="ORF">AN218_26250</name>
</gene>
<feature type="domain" description="FAD-binding PCMH-type" evidence="6">
    <location>
        <begin position="74"/>
        <end position="241"/>
    </location>
</feature>
<comment type="caution">
    <text evidence="7">The sequence shown here is derived from an EMBL/GenBank/DDBJ whole genome shotgun (WGS) entry which is preliminary data.</text>
</comment>
<protein>
    <recommendedName>
        <fullName evidence="6">FAD-binding PCMH-type domain-containing protein</fullName>
    </recommendedName>
</protein>
<keyword evidence="4" id="KW-0274">FAD</keyword>
<name>A0A1E7KX67_9ACTN</name>
<dbReference type="GO" id="GO:0071949">
    <property type="term" value="F:FAD binding"/>
    <property type="evidence" value="ECO:0007669"/>
    <property type="project" value="InterPro"/>
</dbReference>
<keyword evidence="3" id="KW-0285">Flavoprotein</keyword>
<organism evidence="7 8">
    <name type="scientific">Streptomyces nanshensis</name>
    <dbReference type="NCBI Taxonomy" id="518642"/>
    <lineage>
        <taxon>Bacteria</taxon>
        <taxon>Bacillati</taxon>
        <taxon>Actinomycetota</taxon>
        <taxon>Actinomycetes</taxon>
        <taxon>Kitasatosporales</taxon>
        <taxon>Streptomycetaceae</taxon>
        <taxon>Streptomyces</taxon>
    </lineage>
</organism>
<evidence type="ECO:0000313" key="8">
    <source>
        <dbReference type="Proteomes" id="UP000176005"/>
    </source>
</evidence>
<dbReference type="AlphaFoldDB" id="A0A1E7KX67"/>
<dbReference type="InterPro" id="IPR050416">
    <property type="entry name" value="FAD-linked_Oxidoreductase"/>
</dbReference>
<dbReference type="InterPro" id="IPR016169">
    <property type="entry name" value="FAD-bd_PCMH_sub2"/>
</dbReference>
<reference evidence="7 8" key="1">
    <citation type="journal article" date="2016" name="Front. Microbiol.">
        <title>Comparative Genomics Analysis of Streptomyces Species Reveals Their Adaptation to the Marine Environment and Their Diversity at the Genomic Level.</title>
        <authorList>
            <person name="Tian X."/>
            <person name="Zhang Z."/>
            <person name="Yang T."/>
            <person name="Chen M."/>
            <person name="Li J."/>
            <person name="Chen F."/>
            <person name="Yang J."/>
            <person name="Li W."/>
            <person name="Zhang B."/>
            <person name="Zhang Z."/>
            <person name="Wu J."/>
            <person name="Zhang C."/>
            <person name="Long L."/>
            <person name="Xiao J."/>
        </authorList>
    </citation>
    <scope>NUCLEOTIDE SEQUENCE [LARGE SCALE GENOMIC DNA]</scope>
    <source>
        <strain evidence="7 8">SCSIO 10429</strain>
    </source>
</reference>
<dbReference type="SUPFAM" id="SSF56176">
    <property type="entry name" value="FAD-binding/transporter-associated domain-like"/>
    <property type="match status" value="1"/>
</dbReference>
<evidence type="ECO:0000256" key="5">
    <source>
        <dbReference type="ARBA" id="ARBA00023002"/>
    </source>
</evidence>
<dbReference type="Gene3D" id="3.30.465.10">
    <property type="match status" value="1"/>
</dbReference>
<proteinExistence type="inferred from homology"/>
<sequence length="503" mass="54335">MRYGAQASALAGAGLLNGPAVHGAYAADKQRAAHRLPASAWRDLARALSPGAGLYRPGDAPYERLALPDNLRYAAVQPAGIVACATESDVRAALGWAADHGMPFAPRSGGHNYAGYSTTPGLLISLRRMNDVTPSGRTLVLGGGATNSDVSDARAANLYFPGGRCPGVGVAGLTLGGGLGFNDRQWGMTCDRLLETRLVLADGSLVRASAEENADLFWACRGGAGGNFGINTGFVFDAVDVSALRATVFDLTFPARRGVEVMSAVQEVLATDERGDFDVRIGFRNDGDGSAPVLWLLGQRLGPEDGLRRALAPVLRLGPEKTFMQERHFWNAQDYLMERPGAPAAMASKSLVPQRWLEPRSVEDIVEWIGGWQPGRKGDVGYVTLFAMGGASSKPSPHETAYPHRKATFVIDIGSHWAPRTPHHTVDRLLAQLRAMHGTLSRALETSAAYVNFPDSDLRHWQHAYYDGNYRRLVTVKRRYDPTGLFRYGQSIGERTGSRPVNR</sequence>
<comment type="cofactor">
    <cofactor evidence="1">
        <name>FAD</name>
        <dbReference type="ChEBI" id="CHEBI:57692"/>
    </cofactor>
</comment>
<dbReference type="Pfam" id="PF01565">
    <property type="entry name" value="FAD_binding_4"/>
    <property type="match status" value="1"/>
</dbReference>
<dbReference type="PANTHER" id="PTHR42973">
    <property type="entry name" value="BINDING OXIDOREDUCTASE, PUTATIVE (AFU_ORTHOLOGUE AFUA_1G17690)-RELATED"/>
    <property type="match status" value="1"/>
</dbReference>
<dbReference type="InterPro" id="IPR016166">
    <property type="entry name" value="FAD-bd_PCMH"/>
</dbReference>
<evidence type="ECO:0000259" key="6">
    <source>
        <dbReference type="PROSITE" id="PS51387"/>
    </source>
</evidence>
<keyword evidence="5" id="KW-0560">Oxidoreductase</keyword>
<dbReference type="InterPro" id="IPR006094">
    <property type="entry name" value="Oxid_FAD_bind_N"/>
</dbReference>
<evidence type="ECO:0000313" key="7">
    <source>
        <dbReference type="EMBL" id="OEV08504.1"/>
    </source>
</evidence>
<dbReference type="Pfam" id="PF08031">
    <property type="entry name" value="BBE"/>
    <property type="match status" value="1"/>
</dbReference>
<dbReference type="InterPro" id="IPR036318">
    <property type="entry name" value="FAD-bd_PCMH-like_sf"/>
</dbReference>